<name>A0A1V8M166_9GAMM</name>
<organism evidence="1 2">
    <name type="scientific">Methyloprofundus sedimenti</name>
    <dbReference type="NCBI Taxonomy" id="1420851"/>
    <lineage>
        <taxon>Bacteria</taxon>
        <taxon>Pseudomonadati</taxon>
        <taxon>Pseudomonadota</taxon>
        <taxon>Gammaproteobacteria</taxon>
        <taxon>Methylococcales</taxon>
        <taxon>Methylococcaceae</taxon>
        <taxon>Methyloprofundus</taxon>
    </lineage>
</organism>
<dbReference type="Proteomes" id="UP000191980">
    <property type="component" value="Unassembled WGS sequence"/>
</dbReference>
<sequence>MSGQEYLVTINVPPLLEEAVVDCLLAIESADGFSSLTVNAHVSDHEHLSLAEQVAGRQTQIRFQMYIPERQLSGLIDVLKRDFSGSGIHYWVMPVLESDYI</sequence>
<dbReference type="OrthoDB" id="8537254at2"/>
<dbReference type="Gene3D" id="3.30.70.120">
    <property type="match status" value="1"/>
</dbReference>
<proteinExistence type="predicted"/>
<accession>A0A1V8M166</accession>
<comment type="caution">
    <text evidence="1">The sequence shown here is derived from an EMBL/GenBank/DDBJ whole genome shotgun (WGS) entry which is preliminary data.</text>
</comment>
<dbReference type="STRING" id="1420851.AU255_18940"/>
<reference evidence="1 2" key="1">
    <citation type="submission" date="2015-12" db="EMBL/GenBank/DDBJ databases">
        <authorList>
            <person name="Shamseldin A."/>
            <person name="Moawad H."/>
            <person name="Abd El-Rahim W.M."/>
            <person name="Sadowsky M.J."/>
        </authorList>
    </citation>
    <scope>NUCLEOTIDE SEQUENCE [LARGE SCALE GENOMIC DNA]</scope>
    <source>
        <strain evidence="1 2">WF1</strain>
    </source>
</reference>
<dbReference type="EMBL" id="LPUF01000005">
    <property type="protein sequence ID" value="OQK15236.1"/>
    <property type="molecule type" value="Genomic_DNA"/>
</dbReference>
<dbReference type="Pfam" id="PF11582">
    <property type="entry name" value="DUF3240"/>
    <property type="match status" value="1"/>
</dbReference>
<dbReference type="InterPro" id="IPR015867">
    <property type="entry name" value="N-reg_PII/ATP_PRibTrfase_C"/>
</dbReference>
<evidence type="ECO:0008006" key="3">
    <source>
        <dbReference type="Google" id="ProtNLM"/>
    </source>
</evidence>
<dbReference type="RefSeq" id="WP_080524486.1">
    <property type="nucleotide sequence ID" value="NZ_LPUF01000005.1"/>
</dbReference>
<evidence type="ECO:0000313" key="2">
    <source>
        <dbReference type="Proteomes" id="UP000191980"/>
    </source>
</evidence>
<gene>
    <name evidence="1" type="ORF">AU255_18940</name>
</gene>
<keyword evidence="2" id="KW-1185">Reference proteome</keyword>
<dbReference type="AlphaFoldDB" id="A0A1V8M166"/>
<evidence type="ECO:0000313" key="1">
    <source>
        <dbReference type="EMBL" id="OQK15236.1"/>
    </source>
</evidence>
<protein>
    <recommendedName>
        <fullName evidence="3">DUF3240 domain-containing protein</fullName>
    </recommendedName>
</protein>
<dbReference type="InterPro" id="IPR021634">
    <property type="entry name" value="DUF3240"/>
</dbReference>